<dbReference type="SUPFAM" id="SSF55856">
    <property type="entry name" value="Cytochrome b5-like heme/steroid binding domain"/>
    <property type="match status" value="1"/>
</dbReference>
<evidence type="ECO:0000256" key="5">
    <source>
        <dbReference type="RuleBase" id="RU362121"/>
    </source>
</evidence>
<evidence type="ECO:0000256" key="2">
    <source>
        <dbReference type="ARBA" id="ARBA00022723"/>
    </source>
</evidence>
<sequence length="107" mass="11784">MMLMTMKRKPPPTSANAKPSSFTFKRKYTASEVASHNSTTDLWIIVDGKVYDVTEYVGEHPGGDAIAKNAGGDATEGMHGPQHPSRVFDMLVDYHIGDLQEDDDKTK</sequence>
<dbReference type="InterPro" id="IPR018506">
    <property type="entry name" value="Cyt_B5_heme-BS"/>
</dbReference>
<evidence type="ECO:0000256" key="6">
    <source>
        <dbReference type="SAM" id="MobiDB-lite"/>
    </source>
</evidence>
<gene>
    <name evidence="8" type="ORF">PPROV_000909600</name>
</gene>
<feature type="region of interest" description="Disordered" evidence="6">
    <location>
        <begin position="1"/>
        <end position="20"/>
    </location>
</feature>
<protein>
    <recommendedName>
        <fullName evidence="7">Cytochrome b5 heme-binding domain-containing protein</fullName>
    </recommendedName>
</protein>
<dbReference type="AlphaFoldDB" id="A0A830HUJ0"/>
<keyword evidence="2 5" id="KW-0479">Metal-binding</keyword>
<feature type="domain" description="Cytochrome b5 heme-binding" evidence="7">
    <location>
        <begin position="25"/>
        <end position="100"/>
    </location>
</feature>
<dbReference type="PROSITE" id="PS50255">
    <property type="entry name" value="CYTOCHROME_B5_2"/>
    <property type="match status" value="1"/>
</dbReference>
<dbReference type="GO" id="GO:0046872">
    <property type="term" value="F:metal ion binding"/>
    <property type="evidence" value="ECO:0007669"/>
    <property type="project" value="UniProtKB-UniRule"/>
</dbReference>
<keyword evidence="3 5" id="KW-0408">Iron</keyword>
<dbReference type="SMART" id="SM01117">
    <property type="entry name" value="Cyt-b5"/>
    <property type="match status" value="1"/>
</dbReference>
<dbReference type="PANTHER" id="PTHR19359">
    <property type="entry name" value="CYTOCHROME B5"/>
    <property type="match status" value="1"/>
</dbReference>
<dbReference type="PANTHER" id="PTHR19359:SF95">
    <property type="entry name" value="CYTOCHROME B5 TYPE B"/>
    <property type="match status" value="1"/>
</dbReference>
<dbReference type="InterPro" id="IPR036400">
    <property type="entry name" value="Cyt_B5-like_heme/steroid_sf"/>
</dbReference>
<dbReference type="PRINTS" id="PR00363">
    <property type="entry name" value="CYTOCHROMEB5"/>
</dbReference>
<dbReference type="FunFam" id="3.10.120.10:FF:000007">
    <property type="entry name" value="Sulfite oxidase, mitochondrial"/>
    <property type="match status" value="1"/>
</dbReference>
<organism evidence="8 9">
    <name type="scientific">Pycnococcus provasolii</name>
    <dbReference type="NCBI Taxonomy" id="41880"/>
    <lineage>
        <taxon>Eukaryota</taxon>
        <taxon>Viridiplantae</taxon>
        <taxon>Chlorophyta</taxon>
        <taxon>Pseudoscourfieldiophyceae</taxon>
        <taxon>Pseudoscourfieldiales</taxon>
        <taxon>Pycnococcaceae</taxon>
        <taxon>Pycnococcus</taxon>
    </lineage>
</organism>
<keyword evidence="9" id="KW-1185">Reference proteome</keyword>
<keyword evidence="1 5" id="KW-0349">Heme</keyword>
<reference evidence="8" key="1">
    <citation type="submission" date="2020-10" db="EMBL/GenBank/DDBJ databases">
        <title>Unveiling of a novel bifunctional photoreceptor, Dualchrome1, isolated from a cosmopolitan green alga.</title>
        <authorList>
            <person name="Suzuki S."/>
            <person name="Kawachi M."/>
        </authorList>
    </citation>
    <scope>NUCLEOTIDE SEQUENCE</scope>
    <source>
        <strain evidence="8">NIES 2893</strain>
    </source>
</reference>
<evidence type="ECO:0000313" key="9">
    <source>
        <dbReference type="Proteomes" id="UP000660262"/>
    </source>
</evidence>
<dbReference type="PROSITE" id="PS00191">
    <property type="entry name" value="CYTOCHROME_B5_1"/>
    <property type="match status" value="1"/>
</dbReference>
<dbReference type="OrthoDB" id="260519at2759"/>
<dbReference type="Gene3D" id="3.10.120.10">
    <property type="entry name" value="Cytochrome b5-like heme/steroid binding domain"/>
    <property type="match status" value="1"/>
</dbReference>
<comment type="similarity">
    <text evidence="4 5">Belongs to the cytochrome b5 family.</text>
</comment>
<dbReference type="EMBL" id="BNJQ01000029">
    <property type="protein sequence ID" value="GHP10365.1"/>
    <property type="molecule type" value="Genomic_DNA"/>
</dbReference>
<accession>A0A830HUJ0</accession>
<dbReference type="InterPro" id="IPR001199">
    <property type="entry name" value="Cyt_B5-like_heme/steroid-bd"/>
</dbReference>
<dbReference type="Pfam" id="PF00173">
    <property type="entry name" value="Cyt-b5"/>
    <property type="match status" value="1"/>
</dbReference>
<feature type="compositionally biased region" description="Basic residues" evidence="6">
    <location>
        <begin position="1"/>
        <end position="10"/>
    </location>
</feature>
<dbReference type="GO" id="GO:0016020">
    <property type="term" value="C:membrane"/>
    <property type="evidence" value="ECO:0007669"/>
    <property type="project" value="TreeGrafter"/>
</dbReference>
<name>A0A830HUJ0_9CHLO</name>
<evidence type="ECO:0000313" key="8">
    <source>
        <dbReference type="EMBL" id="GHP10365.1"/>
    </source>
</evidence>
<comment type="caution">
    <text evidence="8">The sequence shown here is derived from an EMBL/GenBank/DDBJ whole genome shotgun (WGS) entry which is preliminary data.</text>
</comment>
<evidence type="ECO:0000256" key="1">
    <source>
        <dbReference type="ARBA" id="ARBA00022617"/>
    </source>
</evidence>
<evidence type="ECO:0000256" key="4">
    <source>
        <dbReference type="ARBA" id="ARBA00038168"/>
    </source>
</evidence>
<proteinExistence type="inferred from homology"/>
<dbReference type="Proteomes" id="UP000660262">
    <property type="component" value="Unassembled WGS sequence"/>
</dbReference>
<evidence type="ECO:0000259" key="7">
    <source>
        <dbReference type="PROSITE" id="PS50255"/>
    </source>
</evidence>
<evidence type="ECO:0000256" key="3">
    <source>
        <dbReference type="ARBA" id="ARBA00023004"/>
    </source>
</evidence>
<dbReference type="GO" id="GO:0020037">
    <property type="term" value="F:heme binding"/>
    <property type="evidence" value="ECO:0007669"/>
    <property type="project" value="UniProtKB-UniRule"/>
</dbReference>
<dbReference type="InterPro" id="IPR050668">
    <property type="entry name" value="Cytochrome_b5"/>
</dbReference>